<keyword evidence="5" id="KW-0460">Magnesium</keyword>
<organism evidence="6 7">
    <name type="scientific">Paracoccus denitrificans (strain Pd 1222)</name>
    <dbReference type="NCBI Taxonomy" id="318586"/>
    <lineage>
        <taxon>Bacteria</taxon>
        <taxon>Pseudomonadati</taxon>
        <taxon>Pseudomonadota</taxon>
        <taxon>Alphaproteobacteria</taxon>
        <taxon>Rhodobacterales</taxon>
        <taxon>Paracoccaceae</taxon>
        <taxon>Paracoccus</taxon>
    </lineage>
</organism>
<accession>A1B1U2</accession>
<keyword evidence="5" id="KW-0479">Metal-binding</keyword>
<comment type="cofactor">
    <cofactor evidence="5">
        <name>Mg(2+)</name>
        <dbReference type="ChEBI" id="CHEBI:18420"/>
    </cofactor>
</comment>
<dbReference type="GeneID" id="93449907"/>
<keyword evidence="2 4" id="KW-0547">Nucleotide-binding</keyword>
<dbReference type="GO" id="GO:0046872">
    <property type="term" value="F:metal ion binding"/>
    <property type="evidence" value="ECO:0007669"/>
    <property type="project" value="UniProtKB-KW"/>
</dbReference>
<comment type="catalytic activity">
    <reaction evidence="5">
        <text>(6S)-5-formyl-5,6,7,8-tetrahydrofolate + ATP = (6R)-5,10-methenyltetrahydrofolate + ADP + phosphate</text>
        <dbReference type="Rhea" id="RHEA:10488"/>
        <dbReference type="ChEBI" id="CHEBI:30616"/>
        <dbReference type="ChEBI" id="CHEBI:43474"/>
        <dbReference type="ChEBI" id="CHEBI:57455"/>
        <dbReference type="ChEBI" id="CHEBI:57457"/>
        <dbReference type="ChEBI" id="CHEBI:456216"/>
        <dbReference type="EC" id="6.3.3.2"/>
    </reaction>
</comment>
<evidence type="ECO:0000256" key="1">
    <source>
        <dbReference type="ARBA" id="ARBA00010638"/>
    </source>
</evidence>
<dbReference type="EC" id="6.3.3.2" evidence="5"/>
<dbReference type="NCBIfam" id="TIGR02727">
    <property type="entry name" value="MTHFS_bact"/>
    <property type="match status" value="1"/>
</dbReference>
<feature type="binding site" evidence="4">
    <location>
        <position position="51"/>
    </location>
    <ligand>
        <name>substrate</name>
    </ligand>
</feature>
<evidence type="ECO:0000313" key="7">
    <source>
        <dbReference type="Proteomes" id="UP000000361"/>
    </source>
</evidence>
<dbReference type="InterPro" id="IPR002698">
    <property type="entry name" value="FTHF_cligase"/>
</dbReference>
<dbReference type="PIRSF" id="PIRSF006806">
    <property type="entry name" value="FTHF_cligase"/>
    <property type="match status" value="1"/>
</dbReference>
<dbReference type="OrthoDB" id="9801938at2"/>
<keyword evidence="3 4" id="KW-0067">ATP-binding</keyword>
<reference evidence="7" key="1">
    <citation type="submission" date="2006-12" db="EMBL/GenBank/DDBJ databases">
        <title>Complete sequence of chromosome 1 of Paracoccus denitrificans PD1222.</title>
        <authorList>
            <person name="Copeland A."/>
            <person name="Lucas S."/>
            <person name="Lapidus A."/>
            <person name="Barry K."/>
            <person name="Detter J.C."/>
            <person name="Glavina del Rio T."/>
            <person name="Hammon N."/>
            <person name="Israni S."/>
            <person name="Dalin E."/>
            <person name="Tice H."/>
            <person name="Pitluck S."/>
            <person name="Munk A.C."/>
            <person name="Brettin T."/>
            <person name="Bruce D."/>
            <person name="Han C."/>
            <person name="Tapia R."/>
            <person name="Gilna P."/>
            <person name="Schmutz J."/>
            <person name="Larimer F."/>
            <person name="Land M."/>
            <person name="Hauser L."/>
            <person name="Kyrpides N."/>
            <person name="Lykidis A."/>
            <person name="Spiro S."/>
            <person name="Richardson D.J."/>
            <person name="Moir J.W.B."/>
            <person name="Ferguson S.J."/>
            <person name="van Spanning R.J.M."/>
            <person name="Richardson P."/>
        </authorList>
    </citation>
    <scope>NUCLEOTIDE SEQUENCE [LARGE SCALE GENOMIC DNA]</scope>
    <source>
        <strain evidence="7">Pd 1222</strain>
    </source>
</reference>
<protein>
    <recommendedName>
        <fullName evidence="5">5-formyltetrahydrofolate cyclo-ligase</fullName>
        <ecNumber evidence="5">6.3.3.2</ecNumber>
    </recommendedName>
</protein>
<keyword evidence="7" id="KW-1185">Reference proteome</keyword>
<feature type="binding site" evidence="4">
    <location>
        <begin position="121"/>
        <end position="129"/>
    </location>
    <ligand>
        <name>ATP</name>
        <dbReference type="ChEBI" id="CHEBI:30616"/>
    </ligand>
</feature>
<dbReference type="RefSeq" id="WP_011747704.1">
    <property type="nucleotide sequence ID" value="NC_008686.1"/>
</dbReference>
<dbReference type="PANTHER" id="PTHR23407">
    <property type="entry name" value="ATPASE INHIBITOR/5-FORMYLTETRAHYDROFOLATE CYCLO-LIGASE"/>
    <property type="match status" value="1"/>
</dbReference>
<keyword evidence="6" id="KW-0436">Ligase</keyword>
<gene>
    <name evidence="6" type="ordered locus">Pden_1385</name>
</gene>
<dbReference type="GO" id="GO:0030272">
    <property type="term" value="F:5-formyltetrahydrofolate cyclo-ligase activity"/>
    <property type="evidence" value="ECO:0007669"/>
    <property type="project" value="UniProtKB-EC"/>
</dbReference>
<dbReference type="STRING" id="318586.Pden_1385"/>
<comment type="similarity">
    <text evidence="1 5">Belongs to the 5-formyltetrahydrofolate cyclo-ligase family.</text>
</comment>
<dbReference type="GO" id="GO:0005524">
    <property type="term" value="F:ATP binding"/>
    <property type="evidence" value="ECO:0007669"/>
    <property type="project" value="UniProtKB-KW"/>
</dbReference>
<dbReference type="SUPFAM" id="SSF100950">
    <property type="entry name" value="NagB/RpiA/CoA transferase-like"/>
    <property type="match status" value="1"/>
</dbReference>
<dbReference type="InterPro" id="IPR024185">
    <property type="entry name" value="FTHF_cligase-like_sf"/>
</dbReference>
<dbReference type="HOGENOM" id="CLU_066245_0_1_5"/>
<dbReference type="AlphaFoldDB" id="A1B1U2"/>
<evidence type="ECO:0000256" key="5">
    <source>
        <dbReference type="RuleBase" id="RU361279"/>
    </source>
</evidence>
<dbReference type="EnsemblBacteria" id="ABL69486">
    <property type="protein sequence ID" value="ABL69486"/>
    <property type="gene ID" value="Pden_1385"/>
</dbReference>
<dbReference type="GO" id="GO:0035999">
    <property type="term" value="P:tetrahydrofolate interconversion"/>
    <property type="evidence" value="ECO:0007669"/>
    <property type="project" value="TreeGrafter"/>
</dbReference>
<dbReference type="InterPro" id="IPR037171">
    <property type="entry name" value="NagB/RpiA_transferase-like"/>
</dbReference>
<dbReference type="Pfam" id="PF01812">
    <property type="entry name" value="5-FTHF_cyc-lig"/>
    <property type="match status" value="1"/>
</dbReference>
<dbReference type="KEGG" id="pde:Pden_1385"/>
<evidence type="ECO:0000256" key="2">
    <source>
        <dbReference type="ARBA" id="ARBA00022741"/>
    </source>
</evidence>
<evidence type="ECO:0000256" key="4">
    <source>
        <dbReference type="PIRSR" id="PIRSR006806-1"/>
    </source>
</evidence>
<dbReference type="eggNOG" id="COG0212">
    <property type="taxonomic scope" value="Bacteria"/>
</dbReference>
<proteinExistence type="inferred from homology"/>
<dbReference type="Proteomes" id="UP000000361">
    <property type="component" value="Chromosome 1"/>
</dbReference>
<dbReference type="Gene3D" id="3.40.50.10420">
    <property type="entry name" value="NagB/RpiA/CoA transferase-like"/>
    <property type="match status" value="1"/>
</dbReference>
<name>A1B1U2_PARDP</name>
<dbReference type="PANTHER" id="PTHR23407:SF1">
    <property type="entry name" value="5-FORMYLTETRAHYDROFOLATE CYCLO-LIGASE"/>
    <property type="match status" value="1"/>
</dbReference>
<evidence type="ECO:0000313" key="6">
    <source>
        <dbReference type="EMBL" id="ABL69486.1"/>
    </source>
</evidence>
<dbReference type="EMBL" id="CP000489">
    <property type="protein sequence ID" value="ABL69486.1"/>
    <property type="molecule type" value="Genomic_DNA"/>
</dbReference>
<evidence type="ECO:0000256" key="3">
    <source>
        <dbReference type="ARBA" id="ARBA00022840"/>
    </source>
</evidence>
<sequence>MGAGVKGGLRQAALSARAQGGDDAALTRHLIAALAPHRGKVLAGYWPMRGEADPRPAMAAHEGPVCLPVVTGPARPLEFRAYDGRLEPGRFGTSHPPTDSPVLVPEVLIVPLAGFDRAGHRLGYGGGFYDRTLAGLRAQRPVAAIGLAYAVQEIRAIPAEATDQPLDLIITDRGVIMPQPEKTQGANMGTKLQP</sequence>
<dbReference type="GO" id="GO:0009396">
    <property type="term" value="P:folic acid-containing compound biosynthetic process"/>
    <property type="evidence" value="ECO:0007669"/>
    <property type="project" value="TreeGrafter"/>
</dbReference>